<proteinExistence type="inferred from homology"/>
<dbReference type="SUPFAM" id="SSF63748">
    <property type="entry name" value="Tudor/PWWP/MBT"/>
    <property type="match status" value="1"/>
</dbReference>
<dbReference type="InterPro" id="IPR007860">
    <property type="entry name" value="DNA_mmatch_repair_MutS_con_dom"/>
</dbReference>
<keyword evidence="4 6" id="KW-0067">ATP-binding</keyword>
<feature type="compositionally biased region" description="Basic residues" evidence="8">
    <location>
        <begin position="264"/>
        <end position="274"/>
    </location>
</feature>
<reference evidence="10 11" key="1">
    <citation type="submission" date="2024-08" db="EMBL/GenBank/DDBJ databases">
        <authorList>
            <person name="Cucini C."/>
            <person name="Frati F."/>
        </authorList>
    </citation>
    <scope>NUCLEOTIDE SEQUENCE [LARGE SCALE GENOMIC DNA]</scope>
</reference>
<evidence type="ECO:0000256" key="7">
    <source>
        <dbReference type="RuleBase" id="RU003756"/>
    </source>
</evidence>
<dbReference type="Pfam" id="PF00488">
    <property type="entry name" value="MutS_V"/>
    <property type="match status" value="1"/>
</dbReference>
<feature type="compositionally biased region" description="Basic and acidic residues" evidence="8">
    <location>
        <begin position="217"/>
        <end position="231"/>
    </location>
</feature>
<dbReference type="InterPro" id="IPR036678">
    <property type="entry name" value="MutS_con_dom_sf"/>
</dbReference>
<dbReference type="Gene3D" id="3.40.1170.10">
    <property type="entry name" value="DNA repair protein MutS, domain I"/>
    <property type="match status" value="1"/>
</dbReference>
<keyword evidence="2 6" id="KW-0547">Nucleotide-binding</keyword>
<dbReference type="PIRSF" id="PIRSF037677">
    <property type="entry name" value="DNA_mis_repair_Msh6"/>
    <property type="match status" value="1"/>
</dbReference>
<dbReference type="Gene3D" id="2.30.30.140">
    <property type="match status" value="1"/>
</dbReference>
<keyword evidence="6 7" id="KW-0234">DNA repair</keyword>
<dbReference type="InterPro" id="IPR017261">
    <property type="entry name" value="DNA_mismatch_repair_MutS/MSH"/>
</dbReference>
<comment type="similarity">
    <text evidence="1 6 7">Belongs to the DNA mismatch repair MutS family.</text>
</comment>
<dbReference type="EMBL" id="CAXLJM020000041">
    <property type="protein sequence ID" value="CAL8109509.1"/>
    <property type="molecule type" value="Genomic_DNA"/>
</dbReference>
<dbReference type="SMART" id="SM00293">
    <property type="entry name" value="PWWP"/>
    <property type="match status" value="1"/>
</dbReference>
<feature type="domain" description="PWWP" evidence="9">
    <location>
        <begin position="100"/>
        <end position="160"/>
    </location>
</feature>
<dbReference type="SMART" id="SM00534">
    <property type="entry name" value="MUTSac"/>
    <property type="match status" value="1"/>
</dbReference>
<feature type="compositionally biased region" description="Polar residues" evidence="8">
    <location>
        <begin position="54"/>
        <end position="63"/>
    </location>
</feature>
<feature type="compositionally biased region" description="Basic residues" evidence="8">
    <location>
        <begin position="232"/>
        <end position="244"/>
    </location>
</feature>
<dbReference type="InterPro" id="IPR007695">
    <property type="entry name" value="DNA_mismatch_repair_MutS-lik_N"/>
</dbReference>
<dbReference type="Pfam" id="PF05190">
    <property type="entry name" value="MutS_IV"/>
    <property type="match status" value="1"/>
</dbReference>
<feature type="compositionally biased region" description="Acidic residues" evidence="8">
    <location>
        <begin position="290"/>
        <end position="317"/>
    </location>
</feature>
<feature type="region of interest" description="Disordered" evidence="8">
    <location>
        <begin position="204"/>
        <end position="379"/>
    </location>
</feature>
<dbReference type="Pfam" id="PF01624">
    <property type="entry name" value="MutS_I"/>
    <property type="match status" value="1"/>
</dbReference>
<evidence type="ECO:0000256" key="6">
    <source>
        <dbReference type="PIRNR" id="PIRNR037677"/>
    </source>
</evidence>
<dbReference type="InterPro" id="IPR007861">
    <property type="entry name" value="DNA_mismatch_repair_MutS_clamp"/>
</dbReference>
<dbReference type="InterPro" id="IPR000313">
    <property type="entry name" value="PWWP_dom"/>
</dbReference>
<evidence type="ECO:0000256" key="8">
    <source>
        <dbReference type="SAM" id="MobiDB-lite"/>
    </source>
</evidence>
<evidence type="ECO:0000256" key="4">
    <source>
        <dbReference type="ARBA" id="ARBA00022840"/>
    </source>
</evidence>
<dbReference type="PANTHER" id="PTHR11361">
    <property type="entry name" value="DNA MISMATCH REPAIR PROTEIN MUTS FAMILY MEMBER"/>
    <property type="match status" value="1"/>
</dbReference>
<evidence type="ECO:0000256" key="3">
    <source>
        <dbReference type="ARBA" id="ARBA00022763"/>
    </source>
</evidence>
<dbReference type="SUPFAM" id="SSF48334">
    <property type="entry name" value="DNA repair protein MutS, domain III"/>
    <property type="match status" value="1"/>
</dbReference>
<keyword evidence="5 6" id="KW-0238">DNA-binding</keyword>
<dbReference type="PANTHER" id="PTHR11361:SF148">
    <property type="entry name" value="DNA MISMATCH REPAIR PROTEIN MSH6"/>
    <property type="match status" value="1"/>
</dbReference>
<dbReference type="InterPro" id="IPR027417">
    <property type="entry name" value="P-loop_NTPase"/>
</dbReference>
<organism evidence="10 11">
    <name type="scientific">Orchesella dallaii</name>
    <dbReference type="NCBI Taxonomy" id="48710"/>
    <lineage>
        <taxon>Eukaryota</taxon>
        <taxon>Metazoa</taxon>
        <taxon>Ecdysozoa</taxon>
        <taxon>Arthropoda</taxon>
        <taxon>Hexapoda</taxon>
        <taxon>Collembola</taxon>
        <taxon>Entomobryomorpha</taxon>
        <taxon>Entomobryoidea</taxon>
        <taxon>Orchesellidae</taxon>
        <taxon>Orchesellinae</taxon>
        <taxon>Orchesella</taxon>
    </lineage>
</organism>
<dbReference type="Gene3D" id="1.10.1420.10">
    <property type="match status" value="2"/>
</dbReference>
<dbReference type="Pfam" id="PF00855">
    <property type="entry name" value="PWWP"/>
    <property type="match status" value="1"/>
</dbReference>
<keyword evidence="3 6" id="KW-0227">DNA damage</keyword>
<evidence type="ECO:0000256" key="5">
    <source>
        <dbReference type="ARBA" id="ARBA00023125"/>
    </source>
</evidence>
<dbReference type="SUPFAM" id="SSF52540">
    <property type="entry name" value="P-loop containing nucleoside triphosphate hydrolases"/>
    <property type="match status" value="1"/>
</dbReference>
<accession>A0ABP1QP99</accession>
<dbReference type="Proteomes" id="UP001642540">
    <property type="component" value="Unassembled WGS sequence"/>
</dbReference>
<dbReference type="InterPro" id="IPR016151">
    <property type="entry name" value="DNA_mismatch_repair_MutS_N"/>
</dbReference>
<keyword evidence="11" id="KW-1185">Reference proteome</keyword>
<evidence type="ECO:0000259" key="9">
    <source>
        <dbReference type="PROSITE" id="PS50812"/>
    </source>
</evidence>
<protein>
    <recommendedName>
        <fullName evidence="6">DNA mismatch repair protein</fullName>
    </recommendedName>
</protein>
<feature type="compositionally biased region" description="Low complexity" evidence="8">
    <location>
        <begin position="17"/>
        <end position="53"/>
    </location>
</feature>
<feature type="compositionally biased region" description="Polar residues" evidence="8">
    <location>
        <begin position="1"/>
        <end position="16"/>
    </location>
</feature>
<dbReference type="InterPro" id="IPR036187">
    <property type="entry name" value="DNA_mismatch_repair_MutS_sf"/>
</dbReference>
<feature type="compositionally biased region" description="Basic and acidic residues" evidence="8">
    <location>
        <begin position="89"/>
        <end position="99"/>
    </location>
</feature>
<dbReference type="Gene3D" id="3.40.50.300">
    <property type="entry name" value="P-loop containing nucleotide triphosphate hydrolases"/>
    <property type="match status" value="1"/>
</dbReference>
<dbReference type="Pfam" id="PF05188">
    <property type="entry name" value="MutS_II"/>
    <property type="match status" value="1"/>
</dbReference>
<dbReference type="InterPro" id="IPR007696">
    <property type="entry name" value="DNA_mismatch_repair_MutS_core"/>
</dbReference>
<evidence type="ECO:0000256" key="1">
    <source>
        <dbReference type="ARBA" id="ARBA00006271"/>
    </source>
</evidence>
<dbReference type="Gene3D" id="3.30.420.110">
    <property type="entry name" value="MutS, connector domain"/>
    <property type="match status" value="1"/>
</dbReference>
<dbReference type="CDD" id="cd05837">
    <property type="entry name" value="PWWP_MSH6"/>
    <property type="match status" value="1"/>
</dbReference>
<evidence type="ECO:0000313" key="10">
    <source>
        <dbReference type="EMBL" id="CAL8109509.1"/>
    </source>
</evidence>
<dbReference type="SUPFAM" id="SSF53150">
    <property type="entry name" value="DNA repair protein MutS, domain II"/>
    <property type="match status" value="1"/>
</dbReference>
<dbReference type="SMART" id="SM00533">
    <property type="entry name" value="MUTSd"/>
    <property type="match status" value="1"/>
</dbReference>
<dbReference type="PROSITE" id="PS00486">
    <property type="entry name" value="DNA_MISMATCH_REPAIR_2"/>
    <property type="match status" value="1"/>
</dbReference>
<feature type="region of interest" description="Disordered" evidence="8">
    <location>
        <begin position="1"/>
        <end position="100"/>
    </location>
</feature>
<dbReference type="SUPFAM" id="SSF55271">
    <property type="entry name" value="DNA repair protein MutS, domain I"/>
    <property type="match status" value="1"/>
</dbReference>
<name>A0ABP1QP99_9HEXA</name>
<comment type="function">
    <text evidence="6 7">Component of the post-replicative DNA mismatch repair system (MMR).</text>
</comment>
<gene>
    <name evidence="10" type="ORF">ODALV1_LOCUS13434</name>
</gene>
<dbReference type="Pfam" id="PF05192">
    <property type="entry name" value="MutS_III"/>
    <property type="match status" value="1"/>
</dbReference>
<dbReference type="PROSITE" id="PS50812">
    <property type="entry name" value="PWWP"/>
    <property type="match status" value="1"/>
</dbReference>
<sequence length="1344" mass="151156">MQKQTTLFSFFNRTPKSSNSSPSSSTSRSENNGSCTPTTTTGDDNDNAATTPTSRPLVSTPVSRTGGEKRRRTSGGQSAEPCGSRKKIKNEDSPSKEYSEGTVVWAKLEGYPWWPAMIRGESHGGAYSRKSAVEFHVQFFDNPPSRAWIRKGNLKLYGGNQDADIPPAKSDRGWLSACKTADNALSLRVGERLEKHWIEFSSDVEDNNGHCSAENSEAEKEEVSECIETPKSRSRRNVKKHKRVLAIASSSEEDDEVVSSNSKGSKKANYKKSKNEHEEDTYSPTKNGSLEEESESSESPVESENESEVESISDDEDVPKSASKRSATKGKQKPSGTPNGRSPAVSKVDVKSRLQQFTSSDIKCGSPKPGPSATEKTENVWEHMKLSWAQEGRRLDSKRRKETDLDYDPRTLYVPKDFLDSRTPGMRQWWVLKSQHFDTILFFKVGKFYEFYHWDACIAVQELGITYMKGEYAHSGFPEISYSRFANALVEKGYKVARIEQTETPAMLAERVKNTKPNKHEKVITREICQVATKGVRYASFQDDFTSSPFTPESMYLYAVVEKSASATAEGFTFGVCFIDTTIGTFHIGQFNDDRHASRLRTLFSHFTPVQILHERGKVSSCLQQLLHNMSGVRKDPLLPDTEFWSAKKTLKFLAEQEYYRDSESTSPKWPAEFQTVLSKTDGLGLSPDDDWELGVRCLGAVVWYLKHCLLDHDLLSQKKFEVYKPADVISNTDIPSLPERLKGPKYMILDGISLRNLDVLEGPLSLLSTLDKCGTNFGKRLLRHWVCLPFAIPEEICDRQDAIEDLMRMRECRGKVIPLLKSLPDLERLLSKTHYLGSAHRSKNHPDGRAIFFNEINYSKNKINDLIAVLKGFKTCVKVIKEFKNVQDEIKSSLLTRVIQGFPSLDKILTHFDNAFDHQAASKDGKIKPKPGADEEYDNAKKAVNDIQSQAEDYLKGISKQLSNRVVYFGSDKKRFQIEVPDNVKVPKEFEMSSSRKGFKRYYNAKTREFLAAIMKAETEREEILRDITRRIFSQFDKDRETWSRAVECIATLDVLISLTLYSESQDLMCRPTVSYSSEPFLNIVEGRHPCVASDTYIANDTTMGLEGERSTQEGNFIILTGPNMGGKSTLMRQVGLLTVLSHLGCYVPAEKCELSVVDRVFTRLGANDNIGEGESTFFVEMSETSAILKHATPSSLLLIDELGRGTATYDGTAIAYAVAKELSERKCRSFFSTHYHSLVEALQDMPHIQMSHMACMVENENEDDPTQESITFLYKMISGPCPKSYGFNAARLAGINDDVIRVAYKKAKELESVVNGIRSFTGICSGIRKKKFSMKDFAALKI</sequence>
<dbReference type="InterPro" id="IPR045076">
    <property type="entry name" value="MutS"/>
</dbReference>
<evidence type="ECO:0000313" key="11">
    <source>
        <dbReference type="Proteomes" id="UP001642540"/>
    </source>
</evidence>
<feature type="compositionally biased region" description="Basic residues" evidence="8">
    <location>
        <begin position="322"/>
        <end position="332"/>
    </location>
</feature>
<dbReference type="InterPro" id="IPR000432">
    <property type="entry name" value="DNA_mismatch_repair_MutS_C"/>
</dbReference>
<evidence type="ECO:0000256" key="2">
    <source>
        <dbReference type="ARBA" id="ARBA00022741"/>
    </source>
</evidence>
<comment type="caution">
    <text evidence="10">The sequence shown here is derived from an EMBL/GenBank/DDBJ whole genome shotgun (WGS) entry which is preliminary data.</text>
</comment>